<accession>A0A381NUZ5</accession>
<dbReference type="InterPro" id="IPR050181">
    <property type="entry name" value="Cold_shock_domain"/>
</dbReference>
<dbReference type="SMART" id="SM00357">
    <property type="entry name" value="CSP"/>
    <property type="match status" value="1"/>
</dbReference>
<dbReference type="InterPro" id="IPR011129">
    <property type="entry name" value="CSD"/>
</dbReference>
<dbReference type="PANTHER" id="PTHR11544">
    <property type="entry name" value="COLD SHOCK DOMAIN CONTAINING PROTEINS"/>
    <property type="match status" value="1"/>
</dbReference>
<proteinExistence type="predicted"/>
<organism evidence="4">
    <name type="scientific">marine metagenome</name>
    <dbReference type="NCBI Taxonomy" id="408172"/>
    <lineage>
        <taxon>unclassified sequences</taxon>
        <taxon>metagenomes</taxon>
        <taxon>ecological metagenomes</taxon>
    </lineage>
</organism>
<dbReference type="GO" id="GO:0003676">
    <property type="term" value="F:nucleic acid binding"/>
    <property type="evidence" value="ECO:0007669"/>
    <property type="project" value="InterPro"/>
</dbReference>
<evidence type="ECO:0000259" key="3">
    <source>
        <dbReference type="PROSITE" id="PS51857"/>
    </source>
</evidence>
<dbReference type="InterPro" id="IPR002059">
    <property type="entry name" value="CSP_DNA-bd"/>
</dbReference>
<dbReference type="GO" id="GO:0005737">
    <property type="term" value="C:cytoplasm"/>
    <property type="evidence" value="ECO:0007669"/>
    <property type="project" value="UniProtKB-SubCell"/>
</dbReference>
<evidence type="ECO:0000313" key="4">
    <source>
        <dbReference type="EMBL" id="SUZ58446.1"/>
    </source>
</evidence>
<keyword evidence="2" id="KW-0963">Cytoplasm</keyword>
<evidence type="ECO:0000256" key="1">
    <source>
        <dbReference type="ARBA" id="ARBA00004496"/>
    </source>
</evidence>
<dbReference type="InterPro" id="IPR012340">
    <property type="entry name" value="NA-bd_OB-fold"/>
</dbReference>
<dbReference type="AlphaFoldDB" id="A0A381NUZ5"/>
<comment type="subcellular location">
    <subcellularLocation>
        <location evidence="1">Cytoplasm</location>
    </subcellularLocation>
</comment>
<dbReference type="SUPFAM" id="SSF50249">
    <property type="entry name" value="Nucleic acid-binding proteins"/>
    <property type="match status" value="1"/>
</dbReference>
<gene>
    <name evidence="4" type="ORF">METZ01_LOCUS11300</name>
</gene>
<dbReference type="PRINTS" id="PR00050">
    <property type="entry name" value="COLDSHOCK"/>
</dbReference>
<dbReference type="PIRSF" id="PIRSF002599">
    <property type="entry name" value="Cold_shock_A"/>
    <property type="match status" value="1"/>
</dbReference>
<feature type="domain" description="CSD" evidence="3">
    <location>
        <begin position="1"/>
        <end position="62"/>
    </location>
</feature>
<dbReference type="PROSITE" id="PS51857">
    <property type="entry name" value="CSD_2"/>
    <property type="match status" value="1"/>
</dbReference>
<evidence type="ECO:0000256" key="2">
    <source>
        <dbReference type="ARBA" id="ARBA00022490"/>
    </source>
</evidence>
<dbReference type="Gene3D" id="2.40.50.140">
    <property type="entry name" value="Nucleic acid-binding proteins"/>
    <property type="match status" value="1"/>
</dbReference>
<dbReference type="CDD" id="cd04458">
    <property type="entry name" value="CSP_CDS"/>
    <property type="match status" value="1"/>
</dbReference>
<dbReference type="EMBL" id="UINC01000621">
    <property type="protein sequence ID" value="SUZ58446.1"/>
    <property type="molecule type" value="Genomic_DNA"/>
</dbReference>
<dbReference type="InterPro" id="IPR012156">
    <property type="entry name" value="Cold_shock_CspA"/>
</dbReference>
<reference evidence="4" key="1">
    <citation type="submission" date="2018-05" db="EMBL/GenBank/DDBJ databases">
        <authorList>
            <person name="Lanie J.A."/>
            <person name="Ng W.-L."/>
            <person name="Kazmierczak K.M."/>
            <person name="Andrzejewski T.M."/>
            <person name="Davidsen T.M."/>
            <person name="Wayne K.J."/>
            <person name="Tettelin H."/>
            <person name="Glass J.I."/>
            <person name="Rusch D."/>
            <person name="Podicherti R."/>
            <person name="Tsui H.-C.T."/>
            <person name="Winkler M.E."/>
        </authorList>
    </citation>
    <scope>NUCLEOTIDE SEQUENCE</scope>
</reference>
<name>A0A381NUZ5_9ZZZZ</name>
<protein>
    <recommendedName>
        <fullName evidence="3">CSD domain-containing protein</fullName>
    </recommendedName>
</protein>
<dbReference type="Pfam" id="PF00313">
    <property type="entry name" value="CSD"/>
    <property type="match status" value="1"/>
</dbReference>
<sequence length="64" mass="7107">MSTGKVKFFNQTKGFGFIIEDESNTEYFVHSTGLIDNIDEGDSVEFELVEGRKGMIAGEVKKVS</sequence>